<dbReference type="InterPro" id="IPR051737">
    <property type="entry name" value="L-xylulose/Carbonyl_redctase"/>
</dbReference>
<keyword evidence="7" id="KW-1185">Reference proteome</keyword>
<dbReference type="AlphaFoldDB" id="A0A1D2MFX8"/>
<dbReference type="SUPFAM" id="SSF51735">
    <property type="entry name" value="NAD(P)-binding Rossmann-fold domains"/>
    <property type="match status" value="1"/>
</dbReference>
<evidence type="ECO:0000313" key="6">
    <source>
        <dbReference type="EMBL" id="ODM91898.1"/>
    </source>
</evidence>
<protein>
    <submittedName>
        <fullName evidence="6">D-erythrulose reductase</fullName>
    </submittedName>
</protein>
<dbReference type="Proteomes" id="UP000094527">
    <property type="component" value="Unassembled WGS sequence"/>
</dbReference>
<keyword evidence="4" id="KW-0560">Oxidoreductase</keyword>
<evidence type="ECO:0000313" key="7">
    <source>
        <dbReference type="Proteomes" id="UP000094527"/>
    </source>
</evidence>
<feature type="transmembrane region" description="Helical" evidence="5">
    <location>
        <begin position="349"/>
        <end position="370"/>
    </location>
</feature>
<feature type="transmembrane region" description="Helical" evidence="5">
    <location>
        <begin position="317"/>
        <end position="337"/>
    </location>
</feature>
<sequence>MSLSFKGKKVLVTGAGRGIGKDLVITLAKDGAVVYALSKNVDNLKTLEKECPGVITIPCDLSDWSATEKAIAGLEAVDHLVNNADTFNVNVKSIINVTKIVTNKMIAAGKKGSVVNVSSVSAIKPAVGLMVYCATKASVDMLTKCMAMELAPHKIRVNSVNPTIIVTDMGNDLWRDKLEECRKNLPLGEFPSTNHCSNAIMYLLSDLSEFTTGSTLMVDSGVILVIVMLALSYHAFYEDVAWNKRVEEHGSNICIKINNEIENETQFQESICPQRSQLILQNNCDIVKYRMESPTPKQYWDLIKDNMMRTQASQNTYLAMMTITAVLLVIHMIVANISKNLEMRTKWNAAMQGVILFGSGFALMLLAISLNAMDLKYQTLLGAVELPECKLLMWCSKPTDSQPKQQKIAVERALEAHGACQEYALKHWSCILLGLLIAVCLAMILMAMELTTKYEEEEEKEAIDKNARGEMAVLLQDENVVFETDIGVSDELIPGQRSSKNSRFHHRRSIAHDTGSHVLQEYLLREKQHHHEHES</sequence>
<dbReference type="GO" id="GO:0005997">
    <property type="term" value="P:xylulose metabolic process"/>
    <property type="evidence" value="ECO:0007669"/>
    <property type="project" value="TreeGrafter"/>
</dbReference>
<reference evidence="6 7" key="1">
    <citation type="journal article" date="2016" name="Genome Biol. Evol.">
        <title>Gene Family Evolution Reflects Adaptation to Soil Environmental Stressors in the Genome of the Collembolan Orchesella cincta.</title>
        <authorList>
            <person name="Faddeeva-Vakhrusheva A."/>
            <person name="Derks M.F."/>
            <person name="Anvar S.Y."/>
            <person name="Agamennone V."/>
            <person name="Suring W."/>
            <person name="Smit S."/>
            <person name="van Straalen N.M."/>
            <person name="Roelofs D."/>
        </authorList>
    </citation>
    <scope>NUCLEOTIDE SEQUENCE [LARGE SCALE GENOMIC DNA]</scope>
    <source>
        <tissue evidence="6">Mixed pool</tissue>
    </source>
</reference>
<dbReference type="EMBL" id="LJIJ01001384">
    <property type="protein sequence ID" value="ODM91898.1"/>
    <property type="molecule type" value="Genomic_DNA"/>
</dbReference>
<comment type="caution">
    <text evidence="6">The sequence shown here is derived from an EMBL/GenBank/DDBJ whole genome shotgun (WGS) entry which is preliminary data.</text>
</comment>
<feature type="transmembrane region" description="Helical" evidence="5">
    <location>
        <begin position="431"/>
        <end position="450"/>
    </location>
</feature>
<gene>
    <name evidence="6" type="ORF">Ocin01_14784</name>
</gene>
<evidence type="ECO:0000256" key="2">
    <source>
        <dbReference type="ARBA" id="ARBA00011881"/>
    </source>
</evidence>
<evidence type="ECO:0000256" key="1">
    <source>
        <dbReference type="ARBA" id="ARBA00006484"/>
    </source>
</evidence>
<keyword evidence="5" id="KW-0472">Membrane</keyword>
<dbReference type="InterPro" id="IPR020904">
    <property type="entry name" value="Sc_DH/Rdtase_CS"/>
</dbReference>
<dbReference type="GO" id="GO:0004090">
    <property type="term" value="F:carbonyl reductase (NADPH) activity"/>
    <property type="evidence" value="ECO:0007669"/>
    <property type="project" value="TreeGrafter"/>
</dbReference>
<evidence type="ECO:0000256" key="5">
    <source>
        <dbReference type="SAM" id="Phobius"/>
    </source>
</evidence>
<dbReference type="InterPro" id="IPR002347">
    <property type="entry name" value="SDR_fam"/>
</dbReference>
<evidence type="ECO:0000256" key="3">
    <source>
        <dbReference type="ARBA" id="ARBA00022857"/>
    </source>
</evidence>
<dbReference type="OrthoDB" id="1393670at2759"/>
<dbReference type="PANTHER" id="PTHR44252">
    <property type="entry name" value="D-ERYTHRULOSE REDUCTASE"/>
    <property type="match status" value="1"/>
</dbReference>
<dbReference type="PRINTS" id="PR00080">
    <property type="entry name" value="SDRFAMILY"/>
</dbReference>
<comment type="subunit">
    <text evidence="2">Homotetramer.</text>
</comment>
<keyword evidence="3" id="KW-0521">NADP</keyword>
<organism evidence="6 7">
    <name type="scientific">Orchesella cincta</name>
    <name type="common">Springtail</name>
    <name type="synonym">Podura cincta</name>
    <dbReference type="NCBI Taxonomy" id="48709"/>
    <lineage>
        <taxon>Eukaryota</taxon>
        <taxon>Metazoa</taxon>
        <taxon>Ecdysozoa</taxon>
        <taxon>Arthropoda</taxon>
        <taxon>Hexapoda</taxon>
        <taxon>Collembola</taxon>
        <taxon>Entomobryomorpha</taxon>
        <taxon>Entomobryoidea</taxon>
        <taxon>Orchesellidae</taxon>
        <taxon>Orchesellinae</taxon>
        <taxon>Orchesella</taxon>
    </lineage>
</organism>
<evidence type="ECO:0000256" key="4">
    <source>
        <dbReference type="ARBA" id="ARBA00023002"/>
    </source>
</evidence>
<dbReference type="Gene3D" id="3.40.50.720">
    <property type="entry name" value="NAD(P)-binding Rossmann-like Domain"/>
    <property type="match status" value="1"/>
</dbReference>
<keyword evidence="5" id="KW-1133">Transmembrane helix</keyword>
<dbReference type="InterPro" id="IPR036291">
    <property type="entry name" value="NAD(P)-bd_dom_sf"/>
</dbReference>
<dbReference type="GO" id="GO:0050038">
    <property type="term" value="F:L-xylulose reductase (NADPH) activity"/>
    <property type="evidence" value="ECO:0007669"/>
    <property type="project" value="TreeGrafter"/>
</dbReference>
<comment type="similarity">
    <text evidence="1">Belongs to the short-chain dehydrogenases/reductases (SDR) family.</text>
</comment>
<dbReference type="PRINTS" id="PR00081">
    <property type="entry name" value="GDHRDH"/>
</dbReference>
<proteinExistence type="inferred from homology"/>
<dbReference type="PANTHER" id="PTHR44252:SF3">
    <property type="entry name" value="D-ERYTHRULOSE REDUCTASE-RELATED"/>
    <property type="match status" value="1"/>
</dbReference>
<dbReference type="PROSITE" id="PS00061">
    <property type="entry name" value="ADH_SHORT"/>
    <property type="match status" value="1"/>
</dbReference>
<dbReference type="STRING" id="48709.A0A1D2MFX8"/>
<accession>A0A1D2MFX8</accession>
<keyword evidence="5" id="KW-0812">Transmembrane</keyword>
<name>A0A1D2MFX8_ORCCI</name>
<feature type="transmembrane region" description="Helical" evidence="5">
    <location>
        <begin position="216"/>
        <end position="236"/>
    </location>
</feature>
<dbReference type="Pfam" id="PF00106">
    <property type="entry name" value="adh_short"/>
    <property type="match status" value="1"/>
</dbReference>
<dbReference type="GO" id="GO:0006006">
    <property type="term" value="P:glucose metabolic process"/>
    <property type="evidence" value="ECO:0007669"/>
    <property type="project" value="TreeGrafter"/>
</dbReference>